<dbReference type="AlphaFoldDB" id="X0W345"/>
<name>X0W345_9ZZZZ</name>
<comment type="caution">
    <text evidence="1">The sequence shown here is derived from an EMBL/GenBank/DDBJ whole genome shotgun (WGS) entry which is preliminary data.</text>
</comment>
<proteinExistence type="predicted"/>
<evidence type="ECO:0000313" key="1">
    <source>
        <dbReference type="EMBL" id="GAG24950.1"/>
    </source>
</evidence>
<sequence length="200" mass="22897">MKQLKINIPGNEEIVNKKIKEEFTLKNATIYGGYNIFSDYLSINGLDRLIEQELEGMKAPWATYDMPTVCRTLVDGYALGLKNIYQFEGIENDPLLSAKRDMEKLPDQTVLRKDLNNQFKTDDDVNRLRRVKTSQVKSVLKRLDGYLILEHDSHVNTGYGSQEALEIGTNPHKPGRASYHPQLCRERKSGLSVWSRLRPG</sequence>
<protein>
    <submittedName>
        <fullName evidence="1">Uncharacterized protein</fullName>
    </submittedName>
</protein>
<accession>X0W345</accession>
<reference evidence="1" key="1">
    <citation type="journal article" date="2014" name="Front. Microbiol.">
        <title>High frequency of phylogenetically diverse reductive dehalogenase-homologous genes in deep subseafloor sedimentary metagenomes.</title>
        <authorList>
            <person name="Kawai M."/>
            <person name="Futagami T."/>
            <person name="Toyoda A."/>
            <person name="Takaki Y."/>
            <person name="Nishi S."/>
            <person name="Hori S."/>
            <person name="Arai W."/>
            <person name="Tsubouchi T."/>
            <person name="Morono Y."/>
            <person name="Uchiyama I."/>
            <person name="Ito T."/>
            <person name="Fujiyama A."/>
            <person name="Inagaki F."/>
            <person name="Takami H."/>
        </authorList>
    </citation>
    <scope>NUCLEOTIDE SEQUENCE</scope>
    <source>
        <strain evidence="1">Expedition CK06-06</strain>
    </source>
</reference>
<dbReference type="EMBL" id="BARS01032038">
    <property type="protein sequence ID" value="GAG24950.1"/>
    <property type="molecule type" value="Genomic_DNA"/>
</dbReference>
<organism evidence="1">
    <name type="scientific">marine sediment metagenome</name>
    <dbReference type="NCBI Taxonomy" id="412755"/>
    <lineage>
        <taxon>unclassified sequences</taxon>
        <taxon>metagenomes</taxon>
        <taxon>ecological metagenomes</taxon>
    </lineage>
</organism>
<gene>
    <name evidence="1" type="ORF">S01H1_49780</name>
</gene>
<feature type="non-terminal residue" evidence="1">
    <location>
        <position position="200"/>
    </location>
</feature>